<name>A0A3P3XKC3_9SPIR</name>
<feature type="signal peptide" evidence="2">
    <location>
        <begin position="1"/>
        <end position="23"/>
    </location>
</feature>
<accession>A0A3P3XKC3</accession>
<dbReference type="EMBL" id="FWDM01000023">
    <property type="protein sequence ID" value="SLM13870.1"/>
    <property type="molecule type" value="Genomic_DNA"/>
</dbReference>
<evidence type="ECO:0000256" key="2">
    <source>
        <dbReference type="SAM" id="SignalP"/>
    </source>
</evidence>
<evidence type="ECO:0000259" key="3">
    <source>
        <dbReference type="PROSITE" id="PS51123"/>
    </source>
</evidence>
<dbReference type="Pfam" id="PF13860">
    <property type="entry name" value="FlgD_ig"/>
    <property type="match status" value="4"/>
</dbReference>
<reference evidence="4" key="1">
    <citation type="submission" date="2017-02" db="EMBL/GenBank/DDBJ databases">
        <authorList>
            <person name="Regsiter A."/>
            <person name="William W."/>
        </authorList>
    </citation>
    <scope>NUCLEOTIDE SEQUENCE</scope>
    <source>
        <strain evidence="4">Bib</strain>
    </source>
</reference>
<sequence length="2253" mass="244216">MNRARKANIAILLLCAALSTVSAYDPPKGASLLGRIYSSWSMGGGMSLTEQGSGAWAFAFNPASTAFEELPGLEFSYTGIADMSTGSPQGWGSAAQADFALPKAYGVWSGAVRLFSTPGAMTSMPLGTFVTVGGGFSKKISGRMSVGASAWLAMGDNGSFGWGVWADLGVIQELGDVGFLKNARLGFVVSGLGKEFNYQTPPVGIAPGSLAATGFPQAFTPGIGFSADLLNEYDLRMRVSVDLRAPSFSDIEAETSLALSFRNIVSLRLAMATSLYDIQQKSGRSVWPSLTLSGRIPLGKKSANNAGVSSVAPAFGLMPLYDSLDAFSLGTRLSFGQADKSPPKVKAQLPVSTSGLPAAYISPNADGAQDWLEIPITVSDDQRTVAGGVFKIEDRSSGKVVRTITEQASPPETIKSFADLKEGFGFSRHNAFIPDALRWDGKDDQGNLVPEGTYIVSFHAWDDLGNTNMDYDSCMNVVVDRTPPSVNAWVLGDEQLYQGTDQLIFSPDGDNSKDTISFRTQGSIENNWKYEILDANDKAVRTKEIRERSAPRDFVWDGTDDAGKRVPDGYYRFRLSAADPAGNVGSKTIGVAPDKSDWIVVDTSRPAVRVAADRKAFSPIKEGKAGTIDVSFSLESLKNLVSWKEFIQDQSGKTLWSSSGDSSNPPLTSFAFNGLDPSGKPFADGQYKAGIEMKYRNGYSPVVYSDPFILDATPPSAQIVLDDVRAIFSPDGDGSRDALAFKFAGSKEDLWNLSIRNEQGEVVYSQEYRDGLANRFVWNGLDTTGRRVDDGRYFLHLESKDIAENAFSTEYGPIVVDTRTPRASFALSRDAFSPNDDGVADVLKVGIMLESIEGLRAWKLDVASSSAAQIAEKNAAISTLLSGDGSNPPPATWQFDGKTDRGQLPEGAYRFELTIEYDNGWKTTVSSPEFVLDNTAPKAQVSRSRPYFNPRGSALQSQVIISQLGSKENLWTGELRDAQGALKRKWEFKNSEPGEILWDGRTADGALLPDGLYSYRLFCVDAAGNSFASEPIHIGIDTAAKQSSLSANYMAISPNGDGIQDAMALAISVTSPESVQNWRLAILKGQETVMEWKGAGNVPQSITWDGTSLTRLPVPDGSYTAFFHADYPNGDATEASLGPLVVDRIAPQAEVKIARAIFSPNGDGVNDTLPIQQSSVPGDVWQGSILDVDGKVVRSWTWDGTVQSVEWDGRDNAGNVAADGKYRYKLESKDAAGNAFSYISPAFEIETEKKAVRLTVSDKAFSPNNDGIKDVQVLSAAIVAPEKVKEFVLQIVAQDGPAALSAVRTWKGETPLSRYEWRGETDAQIPAPDGHYAASMRVVYRNGDEAESATGTFLLDRQYPQIDVKVQGSIFSPDGDGRSDTITIAQSSMPGDDWKGTMKDSAGNVVRSWAWQAQASDFVWDGRNTNGSVVSDGFYTYTVESEDAAGNRTMAGPFRIQVETGKRAVQLRLSDKAFSPNGDGIKDELVINVEADARDRIKQYSLIIRGKDGTAVRIWTGSAGLAREYRWNGTNDAGAAVPDGEYSVGIEVLYLNDAFAKDGPIPVTVDRIAPQASVRLSRSIFSPNGDGRADTLEIAQSSVYGDRWNGQIISEVGKIVRTWEWYPMIADIVWDGKDQNGKIVPDGAYYYELRSIDEAGNSFILPRQRIIVDAAQKNVSFRVEPSAFSPNDNGVKDITYINISAPKPETLLSYAVSIFSGTKAVQGQAPVRSWKGSTDIKTQYVWDGLTDAGLKVPDGNYSVYLMLEYANGDLFNIGPVPVVVDTVPPKISISADPMLFSPNGDGIKDYVTITQNSDPGDDWTGRIRSASGAVVRSYTWKGQAKTFNWDGTDANGRLVPNGAYSYEVVSVDAAGNSASASIKGLTVDSTKPKVYVTASDTGISPNGDGIRDDVSFSLTVENREGVESWRFSLIDSKGVERSFFGGSGSDVPTRLVWDGRDLQGQVIEDTYTGKLVVRYLKGDVAEASSAKIIVKIAPPKVDVTVKPEYFSPDGDGVDDTLTFGIATEKNAGITEWKLEILETAVVESASMQEAKPTRSFKIWTGKGNPPAQITWNGKSDKGELVESATDYPFEFTCWDALGNQTKVKGIIAVDVLVIRDGDRLKIKVPSIVFRANHADFIGLDAETVARNQRVVARIAQILNKFPDYRIRIEGHGNNVGKMLGYSASRIQQEEINELIPLSTERAEVVRKMLVDNGVDSRRLTVNGLGSSEPVVPFTDVENRWKNRRVEFVLIKNQ</sequence>
<organism evidence="4">
    <name type="scientific">uncultured spirochete</name>
    <dbReference type="NCBI Taxonomy" id="156406"/>
    <lineage>
        <taxon>Bacteria</taxon>
        <taxon>Pseudomonadati</taxon>
        <taxon>Spirochaetota</taxon>
        <taxon>Spirochaetia</taxon>
        <taxon>Spirochaetales</taxon>
        <taxon>environmental samples</taxon>
    </lineage>
</organism>
<evidence type="ECO:0000256" key="1">
    <source>
        <dbReference type="PROSITE-ProRule" id="PRU00473"/>
    </source>
</evidence>
<feature type="domain" description="OmpA-like" evidence="3">
    <location>
        <begin position="2116"/>
        <end position="2253"/>
    </location>
</feature>
<dbReference type="Pfam" id="PF00691">
    <property type="entry name" value="OmpA"/>
    <property type="match status" value="1"/>
</dbReference>
<dbReference type="SUPFAM" id="SSF103088">
    <property type="entry name" value="OmpA-like"/>
    <property type="match status" value="1"/>
</dbReference>
<dbReference type="PROSITE" id="PS51123">
    <property type="entry name" value="OMPA_2"/>
    <property type="match status" value="1"/>
</dbReference>
<dbReference type="CDD" id="cd07185">
    <property type="entry name" value="OmpA_C-like"/>
    <property type="match status" value="1"/>
</dbReference>
<protein>
    <recommendedName>
        <fullName evidence="3">OmpA-like domain-containing protein</fullName>
    </recommendedName>
</protein>
<dbReference type="GO" id="GO:0016020">
    <property type="term" value="C:membrane"/>
    <property type="evidence" value="ECO:0007669"/>
    <property type="project" value="UniProtKB-UniRule"/>
</dbReference>
<proteinExistence type="predicted"/>
<dbReference type="Gene3D" id="2.60.40.4070">
    <property type="match status" value="9"/>
</dbReference>
<dbReference type="InterPro" id="IPR050330">
    <property type="entry name" value="Bact_OuterMem_StrucFunc"/>
</dbReference>
<dbReference type="InterPro" id="IPR025965">
    <property type="entry name" value="FlgD/Vpr_Ig-like"/>
</dbReference>
<gene>
    <name evidence="4" type="ORF">SPIROBIBN47_30003</name>
</gene>
<dbReference type="InterPro" id="IPR006665">
    <property type="entry name" value="OmpA-like"/>
</dbReference>
<dbReference type="Pfam" id="PF13585">
    <property type="entry name" value="CHU_C"/>
    <property type="match status" value="1"/>
</dbReference>
<feature type="chain" id="PRO_5018222641" description="OmpA-like domain-containing protein" evidence="2">
    <location>
        <begin position="24"/>
        <end position="2253"/>
    </location>
</feature>
<dbReference type="PANTHER" id="PTHR30329:SF21">
    <property type="entry name" value="LIPOPROTEIN YIAD-RELATED"/>
    <property type="match status" value="1"/>
</dbReference>
<evidence type="ECO:0000313" key="4">
    <source>
        <dbReference type="EMBL" id="SLM13870.1"/>
    </source>
</evidence>
<keyword evidence="2" id="KW-0732">Signal</keyword>
<keyword evidence="1" id="KW-0472">Membrane</keyword>
<dbReference type="InterPro" id="IPR036737">
    <property type="entry name" value="OmpA-like_sf"/>
</dbReference>
<dbReference type="Gene3D" id="3.30.1330.60">
    <property type="entry name" value="OmpA-like domain"/>
    <property type="match status" value="1"/>
</dbReference>
<dbReference type="PANTHER" id="PTHR30329">
    <property type="entry name" value="STATOR ELEMENT OF FLAGELLAR MOTOR COMPLEX"/>
    <property type="match status" value="1"/>
</dbReference>